<accession>A0A9P5YG93</accession>
<dbReference type="EMBL" id="MU150237">
    <property type="protein sequence ID" value="KAF9467311.1"/>
    <property type="molecule type" value="Genomic_DNA"/>
</dbReference>
<dbReference type="AlphaFoldDB" id="A0A9P5YG93"/>
<protein>
    <submittedName>
        <fullName evidence="1">Uncharacterized protein</fullName>
    </submittedName>
</protein>
<keyword evidence="2" id="KW-1185">Reference proteome</keyword>
<proteinExistence type="predicted"/>
<dbReference type="Proteomes" id="UP000807353">
    <property type="component" value="Unassembled WGS sequence"/>
</dbReference>
<organism evidence="1 2">
    <name type="scientific">Collybia nuda</name>
    <dbReference type="NCBI Taxonomy" id="64659"/>
    <lineage>
        <taxon>Eukaryota</taxon>
        <taxon>Fungi</taxon>
        <taxon>Dikarya</taxon>
        <taxon>Basidiomycota</taxon>
        <taxon>Agaricomycotina</taxon>
        <taxon>Agaricomycetes</taxon>
        <taxon>Agaricomycetidae</taxon>
        <taxon>Agaricales</taxon>
        <taxon>Tricholomatineae</taxon>
        <taxon>Clitocybaceae</taxon>
        <taxon>Collybia</taxon>
    </lineage>
</organism>
<reference evidence="1" key="1">
    <citation type="submission" date="2020-11" db="EMBL/GenBank/DDBJ databases">
        <authorList>
            <consortium name="DOE Joint Genome Institute"/>
            <person name="Ahrendt S."/>
            <person name="Riley R."/>
            <person name="Andreopoulos W."/>
            <person name="Labutti K."/>
            <person name="Pangilinan J."/>
            <person name="Ruiz-Duenas F.J."/>
            <person name="Barrasa J.M."/>
            <person name="Sanchez-Garcia M."/>
            <person name="Camarero S."/>
            <person name="Miyauchi S."/>
            <person name="Serrano A."/>
            <person name="Linde D."/>
            <person name="Babiker R."/>
            <person name="Drula E."/>
            <person name="Ayuso-Fernandez I."/>
            <person name="Pacheco R."/>
            <person name="Padilla G."/>
            <person name="Ferreira P."/>
            <person name="Barriuso J."/>
            <person name="Kellner H."/>
            <person name="Castanera R."/>
            <person name="Alfaro M."/>
            <person name="Ramirez L."/>
            <person name="Pisabarro A.G."/>
            <person name="Kuo A."/>
            <person name="Tritt A."/>
            <person name="Lipzen A."/>
            <person name="He G."/>
            <person name="Yan M."/>
            <person name="Ng V."/>
            <person name="Cullen D."/>
            <person name="Martin F."/>
            <person name="Rosso M.-N."/>
            <person name="Henrissat B."/>
            <person name="Hibbett D."/>
            <person name="Martinez A.T."/>
            <person name="Grigoriev I.V."/>
        </authorList>
    </citation>
    <scope>NUCLEOTIDE SEQUENCE</scope>
    <source>
        <strain evidence="1">CBS 247.69</strain>
    </source>
</reference>
<evidence type="ECO:0000313" key="2">
    <source>
        <dbReference type="Proteomes" id="UP000807353"/>
    </source>
</evidence>
<evidence type="ECO:0000313" key="1">
    <source>
        <dbReference type="EMBL" id="KAF9467311.1"/>
    </source>
</evidence>
<name>A0A9P5YG93_9AGAR</name>
<gene>
    <name evidence="1" type="ORF">BDZ94DRAFT_1249048</name>
</gene>
<sequence length="63" mass="7100">MTPDFIGFSRRAQGMAKHPAIESMPRGVLRNTTPFLFYTIGSHVSCFLNVDVVRSFGGKRLQR</sequence>
<comment type="caution">
    <text evidence="1">The sequence shown here is derived from an EMBL/GenBank/DDBJ whole genome shotgun (WGS) entry which is preliminary data.</text>
</comment>